<dbReference type="EMBL" id="MHKZ01000024">
    <property type="protein sequence ID" value="OGZ00297.1"/>
    <property type="molecule type" value="Genomic_DNA"/>
</dbReference>
<sequence>MQKNKLIIGALIAVVLMSPLFYRAEAADACDFKDNLKELLSAQAALRANDSQENILKELSVRKKIISQAIDCSIRETLGLQSSVKLAEANSPALREIKNRIISRLDEIIGYYQTQNGAVRDLGIGGSKIFSANLKSWRDSNYVPVSELGNNFIVFVKNQDVLQTTQNRLNQMTLTLKTLGLADNQKISGLLNQAEKNIRMANEDNLLAEDIFKRLAWPNNVSDIMVSSLQRLKDSYQNFFDLSKEAQSIISNSK</sequence>
<dbReference type="Proteomes" id="UP000176287">
    <property type="component" value="Unassembled WGS sequence"/>
</dbReference>
<organism evidence="2 3">
    <name type="scientific">Candidatus Liptonbacteria bacterium RIFCSPLOWO2_01_FULL_45_15</name>
    <dbReference type="NCBI Taxonomy" id="1798649"/>
    <lineage>
        <taxon>Bacteria</taxon>
        <taxon>Candidatus Liptoniibacteriota</taxon>
    </lineage>
</organism>
<proteinExistence type="predicted"/>
<feature type="coiled-coil region" evidence="1">
    <location>
        <begin position="184"/>
        <end position="211"/>
    </location>
</feature>
<protein>
    <submittedName>
        <fullName evidence="2">Uncharacterized protein</fullName>
    </submittedName>
</protein>
<evidence type="ECO:0000313" key="2">
    <source>
        <dbReference type="EMBL" id="OGZ00297.1"/>
    </source>
</evidence>
<gene>
    <name evidence="2" type="ORF">A3B13_01515</name>
</gene>
<dbReference type="AlphaFoldDB" id="A0A1G2CGE0"/>
<comment type="caution">
    <text evidence="2">The sequence shown here is derived from an EMBL/GenBank/DDBJ whole genome shotgun (WGS) entry which is preliminary data.</text>
</comment>
<dbReference type="STRING" id="1798649.A3B13_01515"/>
<evidence type="ECO:0000313" key="3">
    <source>
        <dbReference type="Proteomes" id="UP000176287"/>
    </source>
</evidence>
<name>A0A1G2CGE0_9BACT</name>
<keyword evidence="1" id="KW-0175">Coiled coil</keyword>
<accession>A0A1G2CGE0</accession>
<reference evidence="2 3" key="1">
    <citation type="journal article" date="2016" name="Nat. Commun.">
        <title>Thousands of microbial genomes shed light on interconnected biogeochemical processes in an aquifer system.</title>
        <authorList>
            <person name="Anantharaman K."/>
            <person name="Brown C.T."/>
            <person name="Hug L.A."/>
            <person name="Sharon I."/>
            <person name="Castelle C.J."/>
            <person name="Probst A.J."/>
            <person name="Thomas B.C."/>
            <person name="Singh A."/>
            <person name="Wilkins M.J."/>
            <person name="Karaoz U."/>
            <person name="Brodie E.L."/>
            <person name="Williams K.H."/>
            <person name="Hubbard S.S."/>
            <person name="Banfield J.F."/>
        </authorList>
    </citation>
    <scope>NUCLEOTIDE SEQUENCE [LARGE SCALE GENOMIC DNA]</scope>
</reference>
<evidence type="ECO:0000256" key="1">
    <source>
        <dbReference type="SAM" id="Coils"/>
    </source>
</evidence>